<dbReference type="Pfam" id="PF10082">
    <property type="entry name" value="BBP2_2"/>
    <property type="match status" value="1"/>
</dbReference>
<name>A0ABT9HP74_9SPHN</name>
<evidence type="ECO:0000313" key="3">
    <source>
        <dbReference type="Proteomes" id="UP001240639"/>
    </source>
</evidence>
<dbReference type="RefSeq" id="WP_305932290.1">
    <property type="nucleotide sequence ID" value="NZ_JAVAIM010000001.1"/>
</dbReference>
<protein>
    <submittedName>
        <fullName evidence="2">Outer membrane beta-barrel protein</fullName>
    </submittedName>
</protein>
<proteinExistence type="predicted"/>
<dbReference type="EMBL" id="JAVAIM010000001">
    <property type="protein sequence ID" value="MDP4574935.1"/>
    <property type="molecule type" value="Genomic_DNA"/>
</dbReference>
<comment type="caution">
    <text evidence="2">The sequence shown here is derived from an EMBL/GenBank/DDBJ whole genome shotgun (WGS) entry which is preliminary data.</text>
</comment>
<evidence type="ECO:0000313" key="2">
    <source>
        <dbReference type="EMBL" id="MDP4574935.1"/>
    </source>
</evidence>
<sequence length="513" mass="56289">MLMRKDASQDSSRKSATHIARAKGNAMTNPRAALVDRTRRSVPRPTGTGDEPFLGTLASSMVSSDMPHRYGRQHPQLPSVVSVEAWDGAELRQSAPERVARSPEASLLKAVVFACLGVLASTPAQAQSDDVVTPVELFDPDVGDGVRLSPAFVLYPQVTTELAYDSNIYNLDAPAIDDAVVSVRPRLVVRSDFARHELRFEAGADIRRYIDTSSEDSEQYRINAGTLLELGSNIDVEGSAGYSRGVERRGTAGDALFTDRPVVFHEKEASVEISRAGNRLEIGVGGSVLKRDYEDATLNGLPIDLDFRDVLLSRVQARVDYRFSAKTEAFSEVGLRALDYDVLSAPNRDSDGFFGLIGVSHELSELLEVEAAIGYLQQDFDEPAFETAKEINYRLEARWTPKPDWRFTARAARDVDPSRVRDSAAVIASSFRLTAEHAVGDKLLLAADAQYLEEDYRGQLRQDQRITLAASATYRLADRIGVIAAASYRDQDGGDFGRTYDGFAVSIGVRASW</sequence>
<keyword evidence="3" id="KW-1185">Reference proteome</keyword>
<dbReference type="InterPro" id="IPR018759">
    <property type="entry name" value="BBP2_2"/>
</dbReference>
<gene>
    <name evidence="2" type="ORF">Q9K02_07265</name>
</gene>
<dbReference type="SUPFAM" id="SSF56935">
    <property type="entry name" value="Porins"/>
    <property type="match status" value="1"/>
</dbReference>
<dbReference type="Proteomes" id="UP001240639">
    <property type="component" value="Unassembled WGS sequence"/>
</dbReference>
<feature type="compositionally biased region" description="Basic and acidic residues" evidence="1">
    <location>
        <begin position="1"/>
        <end position="13"/>
    </location>
</feature>
<reference evidence="2 3" key="1">
    <citation type="submission" date="2023-08" db="EMBL/GenBank/DDBJ databases">
        <title>genomic of G39.</title>
        <authorList>
            <person name="Wang Y."/>
        </authorList>
    </citation>
    <scope>NUCLEOTIDE SEQUENCE [LARGE SCALE GENOMIC DNA]</scope>
    <source>
        <strain evidence="2 3">G39</strain>
    </source>
</reference>
<organism evidence="2 3">
    <name type="scientific">Qipengyuania profundimaris</name>
    <dbReference type="NCBI Taxonomy" id="3067652"/>
    <lineage>
        <taxon>Bacteria</taxon>
        <taxon>Pseudomonadati</taxon>
        <taxon>Pseudomonadota</taxon>
        <taxon>Alphaproteobacteria</taxon>
        <taxon>Sphingomonadales</taxon>
        <taxon>Erythrobacteraceae</taxon>
        <taxon>Qipengyuania</taxon>
    </lineage>
</organism>
<feature type="region of interest" description="Disordered" evidence="1">
    <location>
        <begin position="1"/>
        <end position="27"/>
    </location>
</feature>
<evidence type="ECO:0000256" key="1">
    <source>
        <dbReference type="SAM" id="MobiDB-lite"/>
    </source>
</evidence>
<accession>A0ABT9HP74</accession>